<dbReference type="EMBL" id="CP036289">
    <property type="protein sequence ID" value="QDU77303.1"/>
    <property type="molecule type" value="Genomic_DNA"/>
</dbReference>
<evidence type="ECO:0000313" key="7">
    <source>
        <dbReference type="Proteomes" id="UP000318626"/>
    </source>
</evidence>
<evidence type="ECO:0008006" key="8">
    <source>
        <dbReference type="Google" id="ProtNLM"/>
    </source>
</evidence>
<reference evidence="7" key="1">
    <citation type="submission" date="2019-02" db="EMBL/GenBank/DDBJ databases">
        <title>Deep-cultivation of Planctomycetes and their phenomic and genomic characterization uncovers novel biology.</title>
        <authorList>
            <person name="Wiegand S."/>
            <person name="Jogler M."/>
            <person name="Boedeker C."/>
            <person name="Pinto D."/>
            <person name="Vollmers J."/>
            <person name="Rivas-Marin E."/>
            <person name="Kohn T."/>
            <person name="Peeters S.H."/>
            <person name="Heuer A."/>
            <person name="Rast P."/>
            <person name="Oberbeckmann S."/>
            <person name="Bunk B."/>
            <person name="Jeske O."/>
            <person name="Meyerdierks A."/>
            <person name="Storesund J.E."/>
            <person name="Kallscheuer N."/>
            <person name="Luecker S."/>
            <person name="Lage O.M."/>
            <person name="Pohl T."/>
            <person name="Merkel B.J."/>
            <person name="Hornburger P."/>
            <person name="Mueller R.-W."/>
            <person name="Bruemmer F."/>
            <person name="Labrenz M."/>
            <person name="Spormann A.M."/>
            <person name="Op den Camp H."/>
            <person name="Overmann J."/>
            <person name="Amann R."/>
            <person name="Jetten M.S.M."/>
            <person name="Mascher T."/>
            <person name="Medema M.H."/>
            <person name="Devos D.P."/>
            <person name="Kaster A.-K."/>
            <person name="Ovreas L."/>
            <person name="Rohde M."/>
            <person name="Galperin M.Y."/>
            <person name="Jogler C."/>
        </authorList>
    </citation>
    <scope>NUCLEOTIDE SEQUENCE [LARGE SCALE GENOMIC DNA]</scope>
    <source>
        <strain evidence="7">Pan97</strain>
    </source>
</reference>
<gene>
    <name evidence="6" type="ORF">Pan97_43700</name>
</gene>
<feature type="transmembrane region" description="Helical" evidence="5">
    <location>
        <begin position="26"/>
        <end position="45"/>
    </location>
</feature>
<feature type="transmembrane region" description="Helical" evidence="5">
    <location>
        <begin position="107"/>
        <end position="124"/>
    </location>
</feature>
<dbReference type="InterPro" id="IPR032808">
    <property type="entry name" value="DoxX"/>
</dbReference>
<evidence type="ECO:0000256" key="1">
    <source>
        <dbReference type="ARBA" id="ARBA00004141"/>
    </source>
</evidence>
<comment type="subcellular location">
    <subcellularLocation>
        <location evidence="1">Membrane</location>
        <topology evidence="1">Multi-pass membrane protein</topology>
    </subcellularLocation>
</comment>
<dbReference type="Pfam" id="PF13564">
    <property type="entry name" value="DoxX_2"/>
    <property type="match status" value="1"/>
</dbReference>
<keyword evidence="2 5" id="KW-0812">Transmembrane</keyword>
<keyword evidence="7" id="KW-1185">Reference proteome</keyword>
<dbReference type="AlphaFoldDB" id="A0A518CDK2"/>
<dbReference type="KEGG" id="bvo:Pan97_43700"/>
<keyword evidence="4 5" id="KW-0472">Membrane</keyword>
<evidence type="ECO:0000256" key="2">
    <source>
        <dbReference type="ARBA" id="ARBA00022692"/>
    </source>
</evidence>
<evidence type="ECO:0000313" key="6">
    <source>
        <dbReference type="EMBL" id="QDU77303.1"/>
    </source>
</evidence>
<proteinExistence type="predicted"/>
<feature type="transmembrane region" description="Helical" evidence="5">
    <location>
        <begin position="66"/>
        <end position="95"/>
    </location>
</feature>
<organism evidence="6 7">
    <name type="scientific">Bremerella volcania</name>
    <dbReference type="NCBI Taxonomy" id="2527984"/>
    <lineage>
        <taxon>Bacteria</taxon>
        <taxon>Pseudomonadati</taxon>
        <taxon>Planctomycetota</taxon>
        <taxon>Planctomycetia</taxon>
        <taxon>Pirellulales</taxon>
        <taxon>Pirellulaceae</taxon>
        <taxon>Bremerella</taxon>
    </lineage>
</organism>
<accession>A0A518CDK2</accession>
<evidence type="ECO:0000256" key="4">
    <source>
        <dbReference type="ARBA" id="ARBA00023136"/>
    </source>
</evidence>
<keyword evidence="3 5" id="KW-1133">Transmembrane helix</keyword>
<evidence type="ECO:0000256" key="5">
    <source>
        <dbReference type="SAM" id="Phobius"/>
    </source>
</evidence>
<sequence>MNETETTPSTDQAKSTPAAAKWTGRVLSGLVGLAFLASAVGKFVGGAGLEEGFAHLGLPMEIQYPLAILELVIAIIYLVPQTAVLGAILLTGYIGGAICTHWRVGDLFVVQIIIGVLIWLGVFLRDRRLWALMPLRS</sequence>
<protein>
    <recommendedName>
        <fullName evidence="8">DoxX</fullName>
    </recommendedName>
</protein>
<dbReference type="Proteomes" id="UP000318626">
    <property type="component" value="Chromosome"/>
</dbReference>
<dbReference type="OrthoDB" id="9811373at2"/>
<name>A0A518CDK2_9BACT</name>
<dbReference type="GO" id="GO:0016020">
    <property type="term" value="C:membrane"/>
    <property type="evidence" value="ECO:0007669"/>
    <property type="project" value="UniProtKB-SubCell"/>
</dbReference>
<evidence type="ECO:0000256" key="3">
    <source>
        <dbReference type="ARBA" id="ARBA00022989"/>
    </source>
</evidence>